<evidence type="ECO:0000313" key="3">
    <source>
        <dbReference type="EMBL" id="KAJ5454844.1"/>
    </source>
</evidence>
<dbReference type="RefSeq" id="XP_056767800.1">
    <property type="nucleotide sequence ID" value="XM_056909182.1"/>
</dbReference>
<keyword evidence="1" id="KW-0472">Membrane</keyword>
<name>A0AAD6C957_9EURO</name>
<dbReference type="EMBL" id="JAPVEA010000005">
    <property type="protein sequence ID" value="KAJ5454844.1"/>
    <property type="molecule type" value="Genomic_DNA"/>
</dbReference>
<sequence length="251" mass="28742">MSELGMTSSPSNRSPCSQLKLLALGQTLLSTFNIAAAAPLTMENPVAEIRTVIRLLTQSTPSLQEKALKQFFTSNAAFVHPFCRVPSFNGSRWWVTKIFQWYKIMSPRIEMEIHSIAFDENNLKLYVNMSQIFSIWLVPFHVAPVTLTTVLDLTTDAARSNAPTNGDHTRYYITKQEDLYQTSEFVKFLLPHVGHWLVLAWHLMATFFCILGVTLLWPMLWLEENGYLPTWISRGNLAYDIADRIPEIKKE</sequence>
<comment type="caution">
    <text evidence="3">The sequence shown here is derived from an EMBL/GenBank/DDBJ whole genome shotgun (WGS) entry which is preliminary data.</text>
</comment>
<dbReference type="PANTHER" id="PTHR35393:SF1">
    <property type="entry name" value="SNOAL-LIKE DOMAIN-CONTAINING PROTEIN"/>
    <property type="match status" value="1"/>
</dbReference>
<keyword evidence="4" id="KW-1185">Reference proteome</keyword>
<organism evidence="3 4">
    <name type="scientific">Penicillium daleae</name>
    <dbReference type="NCBI Taxonomy" id="63821"/>
    <lineage>
        <taxon>Eukaryota</taxon>
        <taxon>Fungi</taxon>
        <taxon>Dikarya</taxon>
        <taxon>Ascomycota</taxon>
        <taxon>Pezizomycotina</taxon>
        <taxon>Eurotiomycetes</taxon>
        <taxon>Eurotiomycetidae</taxon>
        <taxon>Eurotiales</taxon>
        <taxon>Aspergillaceae</taxon>
        <taxon>Penicillium</taxon>
    </lineage>
</organism>
<keyword evidence="1" id="KW-1133">Transmembrane helix</keyword>
<feature type="domain" description="SigF-like NTF2-like" evidence="2">
    <location>
        <begin position="42"/>
        <end position="215"/>
    </location>
</feature>
<feature type="transmembrane region" description="Helical" evidence="1">
    <location>
        <begin position="196"/>
        <end position="217"/>
    </location>
</feature>
<dbReference type="PANTHER" id="PTHR35393">
    <property type="entry name" value="CHROMOSOME 1, WHOLE GENOME SHOTGUN SEQUENCE"/>
    <property type="match status" value="1"/>
</dbReference>
<accession>A0AAD6C957</accession>
<reference evidence="3" key="1">
    <citation type="submission" date="2022-12" db="EMBL/GenBank/DDBJ databases">
        <authorList>
            <person name="Petersen C."/>
        </authorList>
    </citation>
    <scope>NUCLEOTIDE SEQUENCE</scope>
    <source>
        <strain evidence="3">IBT 16125</strain>
    </source>
</reference>
<protein>
    <recommendedName>
        <fullName evidence="2">SigF-like NTF2-like domain-containing protein</fullName>
    </recommendedName>
</protein>
<dbReference type="Proteomes" id="UP001213681">
    <property type="component" value="Unassembled WGS sequence"/>
</dbReference>
<evidence type="ECO:0000259" key="2">
    <source>
        <dbReference type="Pfam" id="PF24840"/>
    </source>
</evidence>
<dbReference type="InterPro" id="IPR057514">
    <property type="entry name" value="NTF2_SigF"/>
</dbReference>
<evidence type="ECO:0000256" key="1">
    <source>
        <dbReference type="SAM" id="Phobius"/>
    </source>
</evidence>
<dbReference type="GeneID" id="81599425"/>
<evidence type="ECO:0000313" key="4">
    <source>
        <dbReference type="Proteomes" id="UP001213681"/>
    </source>
</evidence>
<gene>
    <name evidence="3" type="ORF">N7458_005800</name>
</gene>
<reference evidence="3" key="2">
    <citation type="journal article" date="2023" name="IMA Fungus">
        <title>Comparative genomic study of the Penicillium genus elucidates a diverse pangenome and 15 lateral gene transfer events.</title>
        <authorList>
            <person name="Petersen C."/>
            <person name="Sorensen T."/>
            <person name="Nielsen M.R."/>
            <person name="Sondergaard T.E."/>
            <person name="Sorensen J.L."/>
            <person name="Fitzpatrick D.A."/>
            <person name="Frisvad J.C."/>
            <person name="Nielsen K.L."/>
        </authorList>
    </citation>
    <scope>NUCLEOTIDE SEQUENCE</scope>
    <source>
        <strain evidence="3">IBT 16125</strain>
    </source>
</reference>
<keyword evidence="1" id="KW-0812">Transmembrane</keyword>
<dbReference type="AlphaFoldDB" id="A0AAD6C957"/>
<proteinExistence type="predicted"/>
<dbReference type="Pfam" id="PF24840">
    <property type="entry name" value="NTF2_SigF"/>
    <property type="match status" value="1"/>
</dbReference>